<keyword evidence="1" id="KW-0472">Membrane</keyword>
<dbReference type="InterPro" id="IPR008457">
    <property type="entry name" value="Cu-R_CopD_dom"/>
</dbReference>
<feature type="transmembrane region" description="Helical" evidence="1">
    <location>
        <begin position="54"/>
        <end position="79"/>
    </location>
</feature>
<dbReference type="OrthoDB" id="7356530at2"/>
<evidence type="ECO:0000313" key="3">
    <source>
        <dbReference type="EMBL" id="RNF62231.1"/>
    </source>
</evidence>
<dbReference type="AlphaFoldDB" id="A0A3M8R2E4"/>
<dbReference type="RefSeq" id="WP_123103701.1">
    <property type="nucleotide sequence ID" value="NZ_CP127527.1"/>
</dbReference>
<protein>
    <recommendedName>
        <fullName evidence="2">Copper resistance protein D domain-containing protein</fullName>
    </recommendedName>
</protein>
<dbReference type="GO" id="GO:0016020">
    <property type="term" value="C:membrane"/>
    <property type="evidence" value="ECO:0007669"/>
    <property type="project" value="InterPro"/>
</dbReference>
<proteinExistence type="predicted"/>
<feature type="transmembrane region" description="Helical" evidence="1">
    <location>
        <begin position="130"/>
        <end position="153"/>
    </location>
</feature>
<reference evidence="3" key="1">
    <citation type="submission" date="2018-10" db="EMBL/GenBank/DDBJ databases">
        <title>Acidithiobacillus sulfuriphilus sp. nov.: an extremely acidophilic sulfur-oxidizing chemolithotroph isolated from a neutral pH environment.</title>
        <authorList>
            <person name="Falagan C."/>
            <person name="Moya-Beltran A."/>
            <person name="Quatrini R."/>
            <person name="Johnson D.B."/>
        </authorList>
    </citation>
    <scope>NUCLEOTIDE SEQUENCE [LARGE SCALE GENOMIC DNA]</scope>
    <source>
        <strain evidence="3">CJ-2</strain>
    </source>
</reference>
<keyword evidence="1" id="KW-0812">Transmembrane</keyword>
<feature type="transmembrane region" description="Helical" evidence="1">
    <location>
        <begin position="85"/>
        <end position="109"/>
    </location>
</feature>
<name>A0A3M8R2E4_9PROT</name>
<comment type="caution">
    <text evidence="3">The sequence shown here is derived from an EMBL/GenBank/DDBJ whole genome shotgun (WGS) entry which is preliminary data.</text>
</comment>
<sequence>MNEILIAQFFHVLAVVIWIGGIFMLDLMLAPLLARFITAQDQRVHLLYGLLRRFFAWVWLAGATLVVTGYGMVFLYGGFGALSLAMWIMVVLGTCMVLLALHVFFAPFRQMGRAIKREDWKAAAGAAAKVRFLSGINLFLAFPTILAGVWGIFGRS</sequence>
<dbReference type="EMBL" id="RIZI01000163">
    <property type="protein sequence ID" value="RNF62231.1"/>
    <property type="molecule type" value="Genomic_DNA"/>
</dbReference>
<dbReference type="Pfam" id="PF05425">
    <property type="entry name" value="CopD"/>
    <property type="match status" value="1"/>
</dbReference>
<feature type="domain" description="Copper resistance protein D" evidence="2">
    <location>
        <begin position="50"/>
        <end position="149"/>
    </location>
</feature>
<organism evidence="3">
    <name type="scientific">Acidithiobacillus sulfuriphilus</name>
    <dbReference type="NCBI Taxonomy" id="1867749"/>
    <lineage>
        <taxon>Bacteria</taxon>
        <taxon>Pseudomonadati</taxon>
        <taxon>Pseudomonadota</taxon>
        <taxon>Acidithiobacillia</taxon>
        <taxon>Acidithiobacillales</taxon>
        <taxon>Acidithiobacillaceae</taxon>
        <taxon>Acidithiobacillus</taxon>
    </lineage>
</organism>
<keyword evidence="1" id="KW-1133">Transmembrane helix</keyword>
<gene>
    <name evidence="3" type="ORF">EC580_07490</name>
</gene>
<accession>A0A3M8R2E4</accession>
<evidence type="ECO:0000256" key="1">
    <source>
        <dbReference type="SAM" id="Phobius"/>
    </source>
</evidence>
<evidence type="ECO:0000259" key="2">
    <source>
        <dbReference type="Pfam" id="PF05425"/>
    </source>
</evidence>
<feature type="transmembrane region" description="Helical" evidence="1">
    <location>
        <begin position="6"/>
        <end position="33"/>
    </location>
</feature>